<dbReference type="InterPro" id="IPR031591">
    <property type="entry name" value="CCDC106"/>
</dbReference>
<feature type="coiled-coil region" evidence="1">
    <location>
        <begin position="717"/>
        <end position="744"/>
    </location>
</feature>
<keyword evidence="1" id="KW-0175">Coiled coil</keyword>
<feature type="region of interest" description="Disordered" evidence="2">
    <location>
        <begin position="86"/>
        <end position="141"/>
    </location>
</feature>
<sequence length="927" mass="102774">MEDCLHTSSENLSKLVRWAHSHGTICALIPNLQHLLTEGSHGNLTAMWGCSAGHAYHWPLTATCKTGPKARGTCYQDSRSINSDSLSLQGVTSAHQSSPGGERFLGRTSKSKGAASSQTRDSCDFSNCSDDNTEADDNTEEYNNNLFDIVCESSATDEDNDADYEPHHRARKRAPQGSVGQQRPGSGDGGQGDKSVKRIKQEIAEDYYTVANAQLAAAGTNSGLALHSTPKPNNSQSRLAHPALPQKLLQLDAEHLGGGLSSSPLGPGGSSPHVSMVTKQLTCPVSKPSLMSGGSPTLQDSTQGLSTLPRASRELMDGLSQEDLLKPGGTEGPLGNLPPSSPSGINPDLELMAAHDLGAETKEEATDVFWPLCSTQTSEPTEEKRKVEEFVSSIDLEQLRSLQTVLNQVLSFRLKTERGEESRFLVHGARALRSGHHTTVPSQCQPKIQSQQQAQHPRTQPHLAETQPRTQPHLDETQPRTQPHLDETQPRTQPHLAETQPRTQPHLAETQPRTQPHLAETQPRTQPHLAETQPHPHHPRTQPHYPEPTLYPQLYHLQPQRTHNASPQSLQPQPEPTRWRGRHREHLHGQQELYPGSGVILSSLQLAAMFQEARGNCMRLFHLLFEHFFTEEDLIGAVAFGRRGKVPDGKKVLDRRTVDAIIAYVLHCSALDGWTSVESSKLKKACINKCRLRMSVGPGLYEMEQLQALLRVERSRSEQLGETISRLKQDKELLQQELTKKAELICDFLQDQLRPEKRRGHSSSQMEVGPGSSSHMGLSFGDESVAFENPALFDSFEEVEFHPLDRHWGMKSSKRSREGENTRVRMKNVVGVIARYMAALQEFRRSVSMKVAFDRVGVDRNTISRTAAIAELSLAAPEVFHALEPWDEKEETLAHYAHRCRQAMDDTIRAKIKTMKAKGDLLPIVSK</sequence>
<evidence type="ECO:0000313" key="4">
    <source>
        <dbReference type="Proteomes" id="UP001557470"/>
    </source>
</evidence>
<reference evidence="3 4" key="1">
    <citation type="submission" date="2024-06" db="EMBL/GenBank/DDBJ databases">
        <authorList>
            <person name="Pan Q."/>
            <person name="Wen M."/>
            <person name="Jouanno E."/>
            <person name="Zahm M."/>
            <person name="Klopp C."/>
            <person name="Cabau C."/>
            <person name="Louis A."/>
            <person name="Berthelot C."/>
            <person name="Parey E."/>
            <person name="Roest Crollius H."/>
            <person name="Montfort J."/>
            <person name="Robinson-Rechavi M."/>
            <person name="Bouchez O."/>
            <person name="Lampietro C."/>
            <person name="Lopez Roques C."/>
            <person name="Donnadieu C."/>
            <person name="Postlethwait J."/>
            <person name="Bobe J."/>
            <person name="Verreycken H."/>
            <person name="Guiguen Y."/>
        </authorList>
    </citation>
    <scope>NUCLEOTIDE SEQUENCE [LARGE SCALE GENOMIC DNA]</scope>
    <source>
        <strain evidence="3">Up_M1</strain>
        <tissue evidence="3">Testis</tissue>
    </source>
</reference>
<evidence type="ECO:0000256" key="1">
    <source>
        <dbReference type="SAM" id="Coils"/>
    </source>
</evidence>
<feature type="region of interest" description="Disordered" evidence="2">
    <location>
        <begin position="560"/>
        <end position="579"/>
    </location>
</feature>
<organism evidence="3 4">
    <name type="scientific">Umbra pygmaea</name>
    <name type="common">Eastern mudminnow</name>
    <dbReference type="NCBI Taxonomy" id="75934"/>
    <lineage>
        <taxon>Eukaryota</taxon>
        <taxon>Metazoa</taxon>
        <taxon>Chordata</taxon>
        <taxon>Craniata</taxon>
        <taxon>Vertebrata</taxon>
        <taxon>Euteleostomi</taxon>
        <taxon>Actinopterygii</taxon>
        <taxon>Neopterygii</taxon>
        <taxon>Teleostei</taxon>
        <taxon>Protacanthopterygii</taxon>
        <taxon>Esociformes</taxon>
        <taxon>Umbridae</taxon>
        <taxon>Umbra</taxon>
    </lineage>
</organism>
<feature type="compositionally biased region" description="Low complexity" evidence="2">
    <location>
        <begin position="443"/>
        <end position="455"/>
    </location>
</feature>
<feature type="compositionally biased region" description="Polar residues" evidence="2">
    <location>
        <begin position="292"/>
        <end position="304"/>
    </location>
</feature>
<dbReference type="AlphaFoldDB" id="A0ABD0W2J3"/>
<gene>
    <name evidence="3" type="ORF">UPYG_G00351090</name>
</gene>
<proteinExistence type="predicted"/>
<dbReference type="Pfam" id="PF15794">
    <property type="entry name" value="CCDC106"/>
    <property type="match status" value="1"/>
</dbReference>
<feature type="region of interest" description="Disordered" evidence="2">
    <location>
        <begin position="435"/>
        <end position="550"/>
    </location>
</feature>
<dbReference type="EMBL" id="JAGEUA010000011">
    <property type="protein sequence ID" value="KAL0963203.1"/>
    <property type="molecule type" value="Genomic_DNA"/>
</dbReference>
<feature type="compositionally biased region" description="Polar residues" evidence="2">
    <location>
        <begin position="762"/>
        <end position="775"/>
    </location>
</feature>
<feature type="compositionally biased region" description="Polar residues" evidence="2">
    <location>
        <begin position="86"/>
        <end position="99"/>
    </location>
</feature>
<feature type="compositionally biased region" description="Polar residues" evidence="2">
    <location>
        <begin position="560"/>
        <end position="572"/>
    </location>
</feature>
<dbReference type="PANTHER" id="PTHR46963:SF1">
    <property type="entry name" value="SIMILAR TO RIKEN CDNA E130308A19"/>
    <property type="match status" value="1"/>
</dbReference>
<evidence type="ECO:0000256" key="2">
    <source>
        <dbReference type="SAM" id="MobiDB-lite"/>
    </source>
</evidence>
<dbReference type="Proteomes" id="UP001557470">
    <property type="component" value="Unassembled WGS sequence"/>
</dbReference>
<dbReference type="PANTHER" id="PTHR46963">
    <property type="entry name" value="SIMILAR TO RIKEN CDNA E130308A19"/>
    <property type="match status" value="1"/>
</dbReference>
<accession>A0ABD0W2J3</accession>
<dbReference type="InterPro" id="IPR042838">
    <property type="entry name" value="KIAA1958"/>
</dbReference>
<feature type="compositionally biased region" description="Acidic residues" evidence="2">
    <location>
        <begin position="131"/>
        <end position="140"/>
    </location>
</feature>
<feature type="region of interest" description="Disordered" evidence="2">
    <location>
        <begin position="755"/>
        <end position="775"/>
    </location>
</feature>
<feature type="region of interest" description="Disordered" evidence="2">
    <location>
        <begin position="285"/>
        <end position="304"/>
    </location>
</feature>
<feature type="region of interest" description="Disordered" evidence="2">
    <location>
        <begin position="156"/>
        <end position="195"/>
    </location>
</feature>
<keyword evidence="4" id="KW-1185">Reference proteome</keyword>
<evidence type="ECO:0008006" key="5">
    <source>
        <dbReference type="Google" id="ProtNLM"/>
    </source>
</evidence>
<feature type="compositionally biased region" description="Low complexity" evidence="2">
    <location>
        <begin position="333"/>
        <end position="344"/>
    </location>
</feature>
<name>A0ABD0W2J3_UMBPY</name>
<feature type="compositionally biased region" description="Basic and acidic residues" evidence="2">
    <location>
        <begin position="472"/>
        <end position="489"/>
    </location>
</feature>
<protein>
    <recommendedName>
        <fullName evidence="5">BEN domain-containing protein</fullName>
    </recommendedName>
</protein>
<evidence type="ECO:0000313" key="3">
    <source>
        <dbReference type="EMBL" id="KAL0963203.1"/>
    </source>
</evidence>
<dbReference type="SUPFAM" id="SSF58113">
    <property type="entry name" value="Apolipoprotein A-I"/>
    <property type="match status" value="1"/>
</dbReference>
<feature type="region of interest" description="Disordered" evidence="2">
    <location>
        <begin position="322"/>
        <end position="344"/>
    </location>
</feature>
<comment type="caution">
    <text evidence="3">The sequence shown here is derived from an EMBL/GenBank/DDBJ whole genome shotgun (WGS) entry which is preliminary data.</text>
</comment>
<feature type="region of interest" description="Disordered" evidence="2">
    <location>
        <begin position="256"/>
        <end position="275"/>
    </location>
</feature>